<evidence type="ECO:0000259" key="3">
    <source>
        <dbReference type="SMART" id="SM00359"/>
    </source>
</evidence>
<evidence type="ECO:0000259" key="4">
    <source>
        <dbReference type="SMART" id="SM01136"/>
    </source>
</evidence>
<accession>A7I5M0</accession>
<dbReference type="GO" id="GO:0004730">
    <property type="term" value="F:pseudouridylate synthase activity"/>
    <property type="evidence" value="ECO:0007669"/>
    <property type="project" value="UniProtKB-EC"/>
</dbReference>
<dbReference type="PANTHER" id="PTHR23127">
    <property type="entry name" value="CENTROMERE/MICROTUBULE BINDING PROTEIN CBF5"/>
    <property type="match status" value="1"/>
</dbReference>
<dbReference type="GO" id="GO:0000495">
    <property type="term" value="P:box H/ACA sno(s)RNA 3'-end processing"/>
    <property type="evidence" value="ECO:0007669"/>
    <property type="project" value="TreeGrafter"/>
</dbReference>
<dbReference type="GeneID" id="5411095"/>
<dbReference type="GO" id="GO:0003723">
    <property type="term" value="F:RNA binding"/>
    <property type="evidence" value="ECO:0007669"/>
    <property type="project" value="InterPro"/>
</dbReference>
<evidence type="ECO:0000313" key="6">
    <source>
        <dbReference type="Proteomes" id="UP000002408"/>
    </source>
</evidence>
<dbReference type="KEGG" id="mbn:Mboo_0513"/>
<dbReference type="InterPro" id="IPR032819">
    <property type="entry name" value="TruB_C"/>
</dbReference>
<reference evidence="6" key="1">
    <citation type="journal article" date="2015" name="Microbiology">
        <title>Genome of Methanoregula boonei 6A8 reveals adaptations to oligotrophic peatland environments.</title>
        <authorList>
            <person name="Braeuer S."/>
            <person name="Cadillo-Quiroz H."/>
            <person name="Kyrpides N."/>
            <person name="Woyke T."/>
            <person name="Goodwin L."/>
            <person name="Detter C."/>
            <person name="Podell S."/>
            <person name="Yavitt J.B."/>
            <person name="Zinder S.H."/>
        </authorList>
    </citation>
    <scope>NUCLEOTIDE SEQUENCE [LARGE SCALE GENOMIC DNA]</scope>
    <source>
        <strain evidence="6">DSM 21154 / JCM 14090 / 6A8</strain>
    </source>
</reference>
<dbReference type="PROSITE" id="PS50890">
    <property type="entry name" value="PUA"/>
    <property type="match status" value="1"/>
</dbReference>
<feature type="region of interest" description="Disordered" evidence="2">
    <location>
        <begin position="303"/>
        <end position="322"/>
    </location>
</feature>
<gene>
    <name evidence="5" type="ordered locus">Mboo_0513</name>
</gene>
<dbReference type="OrthoDB" id="35866at2157"/>
<dbReference type="HOGENOM" id="CLU_032087_3_0_2"/>
<dbReference type="eggNOG" id="arCOG00987">
    <property type="taxonomic scope" value="Archaea"/>
</dbReference>
<keyword evidence="1" id="KW-0413">Isomerase</keyword>
<dbReference type="GO" id="GO:0031120">
    <property type="term" value="P:snRNA pseudouridine synthesis"/>
    <property type="evidence" value="ECO:0007669"/>
    <property type="project" value="TreeGrafter"/>
</dbReference>
<dbReference type="Pfam" id="PF16198">
    <property type="entry name" value="TruB_C_2"/>
    <property type="match status" value="1"/>
</dbReference>
<evidence type="ECO:0000313" key="5">
    <source>
        <dbReference type="EMBL" id="ABS55031.1"/>
    </source>
</evidence>
<feature type="domain" description="PUA" evidence="3">
    <location>
        <begin position="224"/>
        <end position="297"/>
    </location>
</feature>
<dbReference type="STRING" id="456442.Mboo_0513"/>
<feature type="domain" description="Dyskerin-like" evidence="4">
    <location>
        <begin position="9"/>
        <end position="39"/>
    </location>
</feature>
<dbReference type="SUPFAM" id="SSF88697">
    <property type="entry name" value="PUA domain-like"/>
    <property type="match status" value="1"/>
</dbReference>
<dbReference type="RefSeq" id="WP_012106052.1">
    <property type="nucleotide sequence ID" value="NC_009712.1"/>
</dbReference>
<dbReference type="Gene3D" id="2.30.130.10">
    <property type="entry name" value="PUA domain"/>
    <property type="match status" value="1"/>
</dbReference>
<dbReference type="InterPro" id="IPR015947">
    <property type="entry name" value="PUA-like_sf"/>
</dbReference>
<dbReference type="Proteomes" id="UP000002408">
    <property type="component" value="Chromosome"/>
</dbReference>
<dbReference type="InterPro" id="IPR002478">
    <property type="entry name" value="PUA"/>
</dbReference>
<dbReference type="Pfam" id="PF01509">
    <property type="entry name" value="TruB_N"/>
    <property type="match status" value="1"/>
</dbReference>
<dbReference type="InterPro" id="IPR002501">
    <property type="entry name" value="PsdUridine_synth_N"/>
</dbReference>
<dbReference type="Pfam" id="PF01472">
    <property type="entry name" value="PUA"/>
    <property type="match status" value="1"/>
</dbReference>
<dbReference type="EC" id="4.2.1.70" evidence="5"/>
<dbReference type="SMART" id="SM00359">
    <property type="entry name" value="PUA"/>
    <property type="match status" value="1"/>
</dbReference>
<dbReference type="NCBIfam" id="TIGR00425">
    <property type="entry name" value="CBF5"/>
    <property type="match status" value="1"/>
</dbReference>
<dbReference type="InterPro" id="IPR012960">
    <property type="entry name" value="Dyskerin-like"/>
</dbReference>
<keyword evidence="5" id="KW-0456">Lyase</keyword>
<dbReference type="InterPro" id="IPR004802">
    <property type="entry name" value="tRNA_PsdUridine_synth_B_fam"/>
</dbReference>
<dbReference type="GO" id="GO:0031118">
    <property type="term" value="P:rRNA pseudouridine synthesis"/>
    <property type="evidence" value="ECO:0007669"/>
    <property type="project" value="TreeGrafter"/>
</dbReference>
<dbReference type="InterPro" id="IPR020103">
    <property type="entry name" value="PsdUridine_synth_cat_dom_sf"/>
</dbReference>
<dbReference type="AlphaFoldDB" id="A7I5M0"/>
<dbReference type="EMBL" id="CP000780">
    <property type="protein sequence ID" value="ABS55031.1"/>
    <property type="molecule type" value="Genomic_DNA"/>
</dbReference>
<organism evidence="5 6">
    <name type="scientific">Methanoregula boonei (strain DSM 21154 / JCM 14090 / 6A8)</name>
    <dbReference type="NCBI Taxonomy" id="456442"/>
    <lineage>
        <taxon>Archaea</taxon>
        <taxon>Methanobacteriati</taxon>
        <taxon>Methanobacteriota</taxon>
        <taxon>Stenosarchaea group</taxon>
        <taxon>Methanomicrobia</taxon>
        <taxon>Methanomicrobiales</taxon>
        <taxon>Methanoregulaceae</taxon>
        <taxon>Methanoregula</taxon>
    </lineage>
</organism>
<dbReference type="GO" id="GO:0009982">
    <property type="term" value="F:pseudouridine synthase activity"/>
    <property type="evidence" value="ECO:0007669"/>
    <property type="project" value="InterPro"/>
</dbReference>
<dbReference type="SMART" id="SM01136">
    <property type="entry name" value="DKCLD"/>
    <property type="match status" value="1"/>
</dbReference>
<dbReference type="GO" id="GO:1990481">
    <property type="term" value="P:mRNA pseudouridine synthesis"/>
    <property type="evidence" value="ECO:0007669"/>
    <property type="project" value="TreeGrafter"/>
</dbReference>
<sequence length="322" mass="34730">MTTTGDCEKAEKKPAMPLRHGAGIIVIDKPRGPSSHQVAAWVGTMLGCPVGHAGTLDPQVSGILLVMLGNAVRLAPLLLKHDKEYICLMRLHKEVDRQRIDAMAEEFSGRIYQRPPRRSAVKRLLRIRTIKKLEILDVQGRLVLFKVECDAGTYIRSLCHHMGLALGTGAHMQELRRTRSGAFDEQCMHTLHALQDACCAAAAGDRVALDSMIVSVDAAVPDLPAVTVRDTAIDALCHGAALAGVGVIDCDEFRKDQIVAVLSQKREFIGLGKSLAPSAAWKPGTPGLVVAMTTVFMAPGTYPRGWKKHSRPEQAGSAPAKG</sequence>
<proteinExistence type="predicted"/>
<dbReference type="NCBIfam" id="NF003280">
    <property type="entry name" value="PRK04270.1"/>
    <property type="match status" value="1"/>
</dbReference>
<dbReference type="Gene3D" id="3.30.2350.10">
    <property type="entry name" value="Pseudouridine synthase"/>
    <property type="match status" value="1"/>
</dbReference>
<dbReference type="SUPFAM" id="SSF55120">
    <property type="entry name" value="Pseudouridine synthase"/>
    <property type="match status" value="1"/>
</dbReference>
<evidence type="ECO:0000256" key="1">
    <source>
        <dbReference type="ARBA" id="ARBA00023235"/>
    </source>
</evidence>
<dbReference type="PANTHER" id="PTHR23127:SF0">
    <property type="entry name" value="H_ACA RIBONUCLEOPROTEIN COMPLEX SUBUNIT DKC1"/>
    <property type="match status" value="1"/>
</dbReference>
<name>A7I5M0_METB6</name>
<keyword evidence="6" id="KW-1185">Reference proteome</keyword>
<evidence type="ECO:0000256" key="2">
    <source>
        <dbReference type="SAM" id="MobiDB-lite"/>
    </source>
</evidence>
<dbReference type="InterPro" id="IPR036974">
    <property type="entry name" value="PUA_sf"/>
</dbReference>
<protein>
    <submittedName>
        <fullName evidence="5">Pseudouridylate synthase</fullName>
        <ecNumber evidence="5">4.2.1.70</ecNumber>
    </submittedName>
</protein>